<dbReference type="PROSITE" id="PS00622">
    <property type="entry name" value="HTH_LUXR_1"/>
    <property type="match status" value="1"/>
</dbReference>
<dbReference type="PRINTS" id="PR00038">
    <property type="entry name" value="HTHLUXR"/>
</dbReference>
<dbReference type="PANTHER" id="PTHR44591:SF14">
    <property type="entry name" value="PROTEIN PILG"/>
    <property type="match status" value="1"/>
</dbReference>
<dbReference type="SUPFAM" id="SSF46894">
    <property type="entry name" value="C-terminal effector domain of the bipartite response regulators"/>
    <property type="match status" value="1"/>
</dbReference>
<accession>A0A1C9CHE1</accession>
<dbReference type="GO" id="GO:0006355">
    <property type="term" value="P:regulation of DNA-templated transcription"/>
    <property type="evidence" value="ECO:0007669"/>
    <property type="project" value="InterPro"/>
</dbReference>
<evidence type="ECO:0000313" key="7">
    <source>
        <dbReference type="EMBL" id="AOM67785.1"/>
    </source>
</evidence>
<dbReference type="InterPro" id="IPR036388">
    <property type="entry name" value="WH-like_DNA-bd_sf"/>
</dbReference>
<evidence type="ECO:0000256" key="1">
    <source>
        <dbReference type="ARBA" id="ARBA00022553"/>
    </source>
</evidence>
<keyword evidence="7" id="KW-0934">Plastid</keyword>
<dbReference type="EMBL" id="KX284726">
    <property type="protein sequence ID" value="AOM67785.1"/>
    <property type="molecule type" value="Genomic_DNA"/>
</dbReference>
<dbReference type="PANTHER" id="PTHR44591">
    <property type="entry name" value="STRESS RESPONSE REGULATOR PROTEIN 1"/>
    <property type="match status" value="1"/>
</dbReference>
<feature type="domain" description="Response regulatory" evidence="6">
    <location>
        <begin position="4"/>
        <end position="120"/>
    </location>
</feature>
<dbReference type="SMART" id="SM00421">
    <property type="entry name" value="HTH_LUXR"/>
    <property type="match status" value="1"/>
</dbReference>
<reference evidence="7" key="1">
    <citation type="journal article" date="2018" name="PLoS ONE">
        <title>Plastid genome analysis of three Nemaliophycidae red algal species suggests environmental adaptation for iron limited habitats.</title>
        <authorList>
            <person name="Cho C.H."/>
            <person name="Choi J.W."/>
            <person name="Lam D.W."/>
            <person name="Kim K.M."/>
            <person name="Yoon H.S."/>
        </authorList>
    </citation>
    <scope>NUCLEOTIDE SEQUENCE</scope>
</reference>
<evidence type="ECO:0008006" key="8">
    <source>
        <dbReference type="Google" id="ProtNLM"/>
    </source>
</evidence>
<name>A0A1C9CHE1_PALPL</name>
<keyword evidence="3" id="KW-0238">DNA-binding</keyword>
<evidence type="ECO:0000256" key="2">
    <source>
        <dbReference type="ARBA" id="ARBA00023012"/>
    </source>
</evidence>
<feature type="modified residue" description="4-aspartylphosphate" evidence="4">
    <location>
        <position position="53"/>
    </location>
</feature>
<dbReference type="Gene3D" id="3.40.50.2300">
    <property type="match status" value="1"/>
</dbReference>
<dbReference type="InterPro" id="IPR011006">
    <property type="entry name" value="CheY-like_superfamily"/>
</dbReference>
<dbReference type="InterPro" id="IPR016032">
    <property type="entry name" value="Sig_transdc_resp-reg_C-effctor"/>
</dbReference>
<dbReference type="Gene3D" id="1.10.10.10">
    <property type="entry name" value="Winged helix-like DNA-binding domain superfamily/Winged helix DNA-binding domain"/>
    <property type="match status" value="1"/>
</dbReference>
<dbReference type="Pfam" id="PF00196">
    <property type="entry name" value="GerE"/>
    <property type="match status" value="1"/>
</dbReference>
<evidence type="ECO:0000259" key="6">
    <source>
        <dbReference type="PROSITE" id="PS50110"/>
    </source>
</evidence>
<dbReference type="InterPro" id="IPR001789">
    <property type="entry name" value="Sig_transdc_resp-reg_receiver"/>
</dbReference>
<evidence type="ECO:0000256" key="4">
    <source>
        <dbReference type="PROSITE-ProRule" id="PRU00169"/>
    </source>
</evidence>
<dbReference type="SMART" id="SM00448">
    <property type="entry name" value="REC"/>
    <property type="match status" value="1"/>
</dbReference>
<dbReference type="RefSeq" id="YP_009294345.1">
    <property type="nucleotide sequence ID" value="NC_031147.1"/>
</dbReference>
<dbReference type="AlphaFoldDB" id="A0A1C9CHE1"/>
<feature type="domain" description="HTH luxR-type" evidence="5">
    <location>
        <begin position="142"/>
        <end position="207"/>
    </location>
</feature>
<geneLocation type="plastid" evidence="7"/>
<organism evidence="7">
    <name type="scientific">Palmaria palmata</name>
    <name type="common">Dulse</name>
    <name type="synonym">Rhodymenia palmata</name>
    <dbReference type="NCBI Taxonomy" id="2822"/>
    <lineage>
        <taxon>Eukaryota</taxon>
        <taxon>Rhodophyta</taxon>
        <taxon>Florideophyceae</taxon>
        <taxon>Nemaliophycidae</taxon>
        <taxon>Palmariales</taxon>
        <taxon>Palmariaceae</taxon>
        <taxon>Palmaria</taxon>
    </lineage>
</organism>
<keyword evidence="2" id="KW-0902">Two-component regulatory system</keyword>
<dbReference type="GeneID" id="29070371"/>
<dbReference type="InterPro" id="IPR000792">
    <property type="entry name" value="Tscrpt_reg_LuxR_C"/>
</dbReference>
<evidence type="ECO:0000259" key="5">
    <source>
        <dbReference type="PROSITE" id="PS50043"/>
    </source>
</evidence>
<dbReference type="PROSITE" id="PS50043">
    <property type="entry name" value="HTH_LUXR_2"/>
    <property type="match status" value="1"/>
</dbReference>
<dbReference type="InterPro" id="IPR050595">
    <property type="entry name" value="Bact_response_regulator"/>
</dbReference>
<dbReference type="Pfam" id="PF00072">
    <property type="entry name" value="Response_reg"/>
    <property type="match status" value="1"/>
</dbReference>
<gene>
    <name evidence="7" type="primary">ycf29</name>
    <name evidence="7" type="ORF">Palma_153</name>
</gene>
<dbReference type="GO" id="GO:0000160">
    <property type="term" value="P:phosphorelay signal transduction system"/>
    <property type="evidence" value="ECO:0007669"/>
    <property type="project" value="UniProtKB-KW"/>
</dbReference>
<evidence type="ECO:0000256" key="3">
    <source>
        <dbReference type="ARBA" id="ARBA00023125"/>
    </source>
</evidence>
<protein>
    <recommendedName>
        <fullName evidence="8">TctD transcriptional regulator</fullName>
    </recommendedName>
</protein>
<dbReference type="PROSITE" id="PS50110">
    <property type="entry name" value="RESPONSE_REGULATORY"/>
    <property type="match status" value="1"/>
</dbReference>
<dbReference type="GO" id="GO:0003677">
    <property type="term" value="F:DNA binding"/>
    <property type="evidence" value="ECO:0007669"/>
    <property type="project" value="UniProtKB-KW"/>
</dbReference>
<sequence>MPDQILLVDNDKALVFSISQYLVNEGFIVETANSVENGMKFLISNKPALIISDILMPQQDGYYFIKKIKSSEQYSNVPFIFISAKGMTSDRICGYKLGCQHYITKPFDPEELLAIIKSLLAYARVCTHFVDEKTNSMESIFNNNQQLLVSPLEYEVLKCVLEGMTNKEIADILKFTIRNVEKYVSRLLSKTDTKNRTHLAQYCYQHKIKVKRANDGNRTRE</sequence>
<proteinExistence type="predicted"/>
<keyword evidence="1 4" id="KW-0597">Phosphoprotein</keyword>
<dbReference type="CDD" id="cd06170">
    <property type="entry name" value="LuxR_C_like"/>
    <property type="match status" value="1"/>
</dbReference>
<dbReference type="SUPFAM" id="SSF52172">
    <property type="entry name" value="CheY-like"/>
    <property type="match status" value="1"/>
</dbReference>